<geneLocation type="plasmid" evidence="3">
    <name>paarc-mg-01</name>
</geneLocation>
<reference evidence="2 3" key="1">
    <citation type="submission" date="2018-02" db="EMBL/GenBank/DDBJ databases">
        <title>Phenotypic and genomic properties of facultatively anaerobic sulfur-reducing natronoarchaea from hypersaline soda lakes.</title>
        <authorList>
            <person name="Sorokin D.Y."/>
            <person name="Kublanov I.V."/>
            <person name="Roman P."/>
            <person name="Sinninghe Damste J.S."/>
            <person name="Golyshin P.N."/>
            <person name="Rojo D."/>
            <person name="Ciordia S."/>
            <person name="Mena M.D.C."/>
            <person name="Ferrer M."/>
            <person name="Messina E."/>
            <person name="Smedile F."/>
            <person name="La Spada G."/>
            <person name="La Cono V."/>
            <person name="Yakimov M.M."/>
        </authorList>
    </citation>
    <scope>NUCLEOTIDE SEQUENCE [LARGE SCALE GENOMIC DNA]</scope>
    <source>
        <strain evidence="2 3">AArc-Mg</strain>
        <plasmid evidence="3">paarc-mg-01</plasmid>
    </source>
</reference>
<evidence type="ECO:0000256" key="1">
    <source>
        <dbReference type="SAM" id="MobiDB-lite"/>
    </source>
</evidence>
<dbReference type="Proteomes" id="UP000258613">
    <property type="component" value="Plasmid pAArc-Mg-01"/>
</dbReference>
<accession>A0A346PK50</accession>
<dbReference type="AlphaFoldDB" id="A0A346PK50"/>
<dbReference type="RefSeq" id="WP_117366786.1">
    <property type="nucleotide sequence ID" value="NZ_CP027032.1"/>
</dbReference>
<dbReference type="GeneID" id="37640354"/>
<feature type="compositionally biased region" description="Acidic residues" evidence="1">
    <location>
        <begin position="23"/>
        <end position="36"/>
    </location>
</feature>
<dbReference type="KEGG" id="nag:AArcMg_4070"/>
<protein>
    <submittedName>
        <fullName evidence="2">Uncharacterized protein</fullName>
    </submittedName>
</protein>
<proteinExistence type="predicted"/>
<organism evidence="2 3">
    <name type="scientific">Natrarchaeobaculum sulfurireducens</name>
    <dbReference type="NCBI Taxonomy" id="2044521"/>
    <lineage>
        <taxon>Archaea</taxon>
        <taxon>Methanobacteriati</taxon>
        <taxon>Methanobacteriota</taxon>
        <taxon>Stenosarchaea group</taxon>
        <taxon>Halobacteria</taxon>
        <taxon>Halobacteriales</taxon>
        <taxon>Natrialbaceae</taxon>
        <taxon>Natrarchaeobaculum</taxon>
    </lineage>
</organism>
<evidence type="ECO:0000313" key="2">
    <source>
        <dbReference type="EMBL" id="AXR79895.1"/>
    </source>
</evidence>
<keyword evidence="3" id="KW-1185">Reference proteome</keyword>
<feature type="region of interest" description="Disordered" evidence="1">
    <location>
        <begin position="1"/>
        <end position="52"/>
    </location>
</feature>
<name>A0A346PK50_9EURY</name>
<dbReference type="OrthoDB" id="193821at2157"/>
<keyword evidence="2" id="KW-0614">Plasmid</keyword>
<evidence type="ECO:0000313" key="3">
    <source>
        <dbReference type="Proteomes" id="UP000258613"/>
    </source>
</evidence>
<sequence>MTERFHVQWTPHDGPPQRIIFEPADEDRNEDNDKDVDEDKNRDKEDEEDEDEVWHRITELWDGKTWSRTNFEVVEDPSVYAPAPPRDIETEQTPPTLEELLEETQMTWRRNKQKALVFNQPTGPLVVASPYTYPRCNSDQLATNQPISMKQLQMLVRQVGLPSVESLEEMRFSTRDFLRGDFNA</sequence>
<dbReference type="EMBL" id="CP027032">
    <property type="protein sequence ID" value="AXR79895.1"/>
    <property type="molecule type" value="Genomic_DNA"/>
</dbReference>
<gene>
    <name evidence="2" type="ORF">AArcMg_4070</name>
</gene>